<keyword evidence="6 7" id="KW-0067">ATP-binding</keyword>
<feature type="domain" description="Protein kinase" evidence="9">
    <location>
        <begin position="152"/>
        <end position="436"/>
    </location>
</feature>
<dbReference type="InterPro" id="IPR017441">
    <property type="entry name" value="Protein_kinase_ATP_BS"/>
</dbReference>
<proteinExistence type="inferred from homology"/>
<evidence type="ECO:0000256" key="7">
    <source>
        <dbReference type="PROSITE-ProRule" id="PRU10141"/>
    </source>
</evidence>
<keyword evidence="2 10" id="KW-0723">Serine/threonine-protein kinase</keyword>
<evidence type="ECO:0000256" key="4">
    <source>
        <dbReference type="ARBA" id="ARBA00022741"/>
    </source>
</evidence>
<keyword evidence="5 10" id="KW-0418">Kinase</keyword>
<dbReference type="PANTHER" id="PTHR24056">
    <property type="entry name" value="CELL DIVISION PROTEIN KINASE"/>
    <property type="match status" value="1"/>
</dbReference>
<dbReference type="SMART" id="SM00220">
    <property type="entry name" value="S_TKc"/>
    <property type="match status" value="1"/>
</dbReference>
<dbReference type="GO" id="GO:0000307">
    <property type="term" value="C:cyclin-dependent protein kinase holoenzyme complex"/>
    <property type="evidence" value="ECO:0007669"/>
    <property type="project" value="TreeGrafter"/>
</dbReference>
<dbReference type="CDD" id="cd07840">
    <property type="entry name" value="STKc_CDK9_like"/>
    <property type="match status" value="1"/>
</dbReference>
<protein>
    <submittedName>
        <fullName evidence="10">Non-receptor serine/threonine protein kinase</fullName>
    </submittedName>
</protein>
<feature type="region of interest" description="Disordered" evidence="8">
    <location>
        <begin position="459"/>
        <end position="508"/>
    </location>
</feature>
<accession>A0AAV3P1Z5</accession>
<sequence length="667" mass="73609">MGSLCSKETEVIDYVIDNKKHNGERNSSVHVVTAPPKREKFVAVVAKPTNALSANSISKQSGEPNAGVVPASRLEGSVGKTVIIERPTQCHRRSSTIDIGVGGCRGQESLSTILSSHFGPVGEHSAGGWPIWLSSVAGEAIQGWLPRSADSYEKIDKIGQGTYSSVYRALDLTTNKVVAMKKVKFVNMDPESVRFMAKEISILRRLDHPNVMKLEALATSRITGSLYLIFEYMEHDLAGLLASPKVKFTEPQIKCYMQQLLHGLEHCHSRGVLHRDIKGSNLLVDNYGNLKIGDWGLATTYEPNQEEPLTSRVVTLWYRAPELLLGATAYGPAIDMWSAGCILAELYMGKPILPGRTEVEQMHKIFKLCGSPSEEYWRDSKLPHATSFKPHQPYMRHVTDTFKELPPAALNLVDDLLSIEPNQRSDATSALNSEFFNTKPLPCDPSALPTYPPSKELDAKMREEERRQKAESVKGNDKELRTKSSGSSMVTAFDEKQGPSNKSTGVKFIPTEESGTAFPIEPSRVALRKGLPHATSAVHPNAVGYQWASKAKHDSGSSVHGRALGSSLHGGEFTRQGSQKHHGTRETSRRDGIESEQDSSVYVPRRNRLQFSGPLMRPGGNMEEMLNEHEKQIQEAVRKARLDKIKTKKNLLSLLGGPEPEPAFYIG</sequence>
<feature type="region of interest" description="Disordered" evidence="8">
    <location>
        <begin position="553"/>
        <end position="618"/>
    </location>
</feature>
<dbReference type="FunFam" id="3.30.200.20:FF:000021">
    <property type="entry name" value="probable serine/threonine-protein kinase At1g54610"/>
    <property type="match status" value="1"/>
</dbReference>
<evidence type="ECO:0000256" key="1">
    <source>
        <dbReference type="ARBA" id="ARBA00006485"/>
    </source>
</evidence>
<dbReference type="PANTHER" id="PTHR24056:SF384">
    <property type="entry name" value="PROTEIN KINASE SUPERFAMILY PROTEIN"/>
    <property type="match status" value="1"/>
</dbReference>
<dbReference type="InterPro" id="IPR000719">
    <property type="entry name" value="Prot_kinase_dom"/>
</dbReference>
<dbReference type="PROSITE" id="PS00108">
    <property type="entry name" value="PROTEIN_KINASE_ST"/>
    <property type="match status" value="1"/>
</dbReference>
<keyword evidence="11" id="KW-1185">Reference proteome</keyword>
<reference evidence="10 11" key="1">
    <citation type="submission" date="2024-01" db="EMBL/GenBank/DDBJ databases">
        <title>The complete chloroplast genome sequence of Lithospermum erythrorhizon: insights into the phylogenetic relationship among Boraginaceae species and the maternal lineages of purple gromwells.</title>
        <authorList>
            <person name="Okada T."/>
            <person name="Watanabe K."/>
        </authorList>
    </citation>
    <scope>NUCLEOTIDE SEQUENCE [LARGE SCALE GENOMIC DNA]</scope>
</reference>
<dbReference type="InterPro" id="IPR050108">
    <property type="entry name" value="CDK"/>
</dbReference>
<dbReference type="PROSITE" id="PS50011">
    <property type="entry name" value="PROTEIN_KINASE_DOM"/>
    <property type="match status" value="1"/>
</dbReference>
<evidence type="ECO:0000256" key="3">
    <source>
        <dbReference type="ARBA" id="ARBA00022679"/>
    </source>
</evidence>
<name>A0AAV3P1Z5_LITER</name>
<dbReference type="Proteomes" id="UP001454036">
    <property type="component" value="Unassembled WGS sequence"/>
</dbReference>
<evidence type="ECO:0000256" key="2">
    <source>
        <dbReference type="ARBA" id="ARBA00022527"/>
    </source>
</evidence>
<keyword evidence="3" id="KW-0808">Transferase</keyword>
<dbReference type="InterPro" id="IPR008271">
    <property type="entry name" value="Ser/Thr_kinase_AS"/>
</dbReference>
<dbReference type="Gene3D" id="3.30.200.20">
    <property type="entry name" value="Phosphorylase Kinase, domain 1"/>
    <property type="match status" value="1"/>
</dbReference>
<dbReference type="Gene3D" id="1.10.510.10">
    <property type="entry name" value="Transferase(Phosphotransferase) domain 1"/>
    <property type="match status" value="1"/>
</dbReference>
<dbReference type="InterPro" id="IPR011009">
    <property type="entry name" value="Kinase-like_dom_sf"/>
</dbReference>
<keyword evidence="4 7" id="KW-0547">Nucleotide-binding</keyword>
<dbReference type="EMBL" id="BAABME010000592">
    <property type="protein sequence ID" value="GAA0144018.1"/>
    <property type="molecule type" value="Genomic_DNA"/>
</dbReference>
<evidence type="ECO:0000256" key="5">
    <source>
        <dbReference type="ARBA" id="ARBA00022777"/>
    </source>
</evidence>
<dbReference type="Pfam" id="PF00069">
    <property type="entry name" value="Pkinase"/>
    <property type="match status" value="1"/>
</dbReference>
<feature type="compositionally biased region" description="Basic and acidic residues" evidence="8">
    <location>
        <begin position="584"/>
        <end position="593"/>
    </location>
</feature>
<dbReference type="GO" id="GO:0005634">
    <property type="term" value="C:nucleus"/>
    <property type="evidence" value="ECO:0007669"/>
    <property type="project" value="TreeGrafter"/>
</dbReference>
<evidence type="ECO:0000313" key="11">
    <source>
        <dbReference type="Proteomes" id="UP001454036"/>
    </source>
</evidence>
<organism evidence="10 11">
    <name type="scientific">Lithospermum erythrorhizon</name>
    <name type="common">Purple gromwell</name>
    <name type="synonym">Lithospermum officinale var. erythrorhizon</name>
    <dbReference type="NCBI Taxonomy" id="34254"/>
    <lineage>
        <taxon>Eukaryota</taxon>
        <taxon>Viridiplantae</taxon>
        <taxon>Streptophyta</taxon>
        <taxon>Embryophyta</taxon>
        <taxon>Tracheophyta</taxon>
        <taxon>Spermatophyta</taxon>
        <taxon>Magnoliopsida</taxon>
        <taxon>eudicotyledons</taxon>
        <taxon>Gunneridae</taxon>
        <taxon>Pentapetalae</taxon>
        <taxon>asterids</taxon>
        <taxon>lamiids</taxon>
        <taxon>Boraginales</taxon>
        <taxon>Boraginaceae</taxon>
        <taxon>Boraginoideae</taxon>
        <taxon>Lithospermeae</taxon>
        <taxon>Lithospermum</taxon>
    </lineage>
</organism>
<dbReference type="GO" id="GO:0008353">
    <property type="term" value="F:RNA polymerase II CTD heptapeptide repeat kinase activity"/>
    <property type="evidence" value="ECO:0007669"/>
    <property type="project" value="TreeGrafter"/>
</dbReference>
<dbReference type="GO" id="GO:0005524">
    <property type="term" value="F:ATP binding"/>
    <property type="evidence" value="ECO:0007669"/>
    <property type="project" value="UniProtKB-UniRule"/>
</dbReference>
<dbReference type="GO" id="GO:0032968">
    <property type="term" value="P:positive regulation of transcription elongation by RNA polymerase II"/>
    <property type="evidence" value="ECO:0007669"/>
    <property type="project" value="TreeGrafter"/>
</dbReference>
<dbReference type="FunFam" id="1.10.510.10:FF:000043">
    <property type="entry name" value="probable serine/threonine-protein kinase At1g54610"/>
    <property type="match status" value="1"/>
</dbReference>
<feature type="binding site" evidence="7">
    <location>
        <position position="181"/>
    </location>
    <ligand>
        <name>ATP</name>
        <dbReference type="ChEBI" id="CHEBI:30616"/>
    </ligand>
</feature>
<comment type="caution">
    <text evidence="10">The sequence shown here is derived from an EMBL/GenBank/DDBJ whole genome shotgun (WGS) entry which is preliminary data.</text>
</comment>
<evidence type="ECO:0000313" key="10">
    <source>
        <dbReference type="EMBL" id="GAA0144018.1"/>
    </source>
</evidence>
<comment type="similarity">
    <text evidence="1">Belongs to the protein kinase superfamily. CMGC Ser/Thr protein kinase family. CDC2/CDKX subfamily.</text>
</comment>
<evidence type="ECO:0000259" key="9">
    <source>
        <dbReference type="PROSITE" id="PS50011"/>
    </source>
</evidence>
<feature type="compositionally biased region" description="Basic and acidic residues" evidence="8">
    <location>
        <begin position="459"/>
        <end position="482"/>
    </location>
</feature>
<dbReference type="SUPFAM" id="SSF56112">
    <property type="entry name" value="Protein kinase-like (PK-like)"/>
    <property type="match status" value="1"/>
</dbReference>
<dbReference type="PROSITE" id="PS00107">
    <property type="entry name" value="PROTEIN_KINASE_ATP"/>
    <property type="match status" value="1"/>
</dbReference>
<dbReference type="AlphaFoldDB" id="A0AAV3P1Z5"/>
<evidence type="ECO:0000256" key="8">
    <source>
        <dbReference type="SAM" id="MobiDB-lite"/>
    </source>
</evidence>
<evidence type="ECO:0000256" key="6">
    <source>
        <dbReference type="ARBA" id="ARBA00022840"/>
    </source>
</evidence>
<gene>
    <name evidence="10" type="ORF">LIER_04568</name>
</gene>